<organism evidence="1 2">
    <name type="scientific">Dendrobium chrysotoxum</name>
    <name type="common">Orchid</name>
    <dbReference type="NCBI Taxonomy" id="161865"/>
    <lineage>
        <taxon>Eukaryota</taxon>
        <taxon>Viridiplantae</taxon>
        <taxon>Streptophyta</taxon>
        <taxon>Embryophyta</taxon>
        <taxon>Tracheophyta</taxon>
        <taxon>Spermatophyta</taxon>
        <taxon>Magnoliopsida</taxon>
        <taxon>Liliopsida</taxon>
        <taxon>Asparagales</taxon>
        <taxon>Orchidaceae</taxon>
        <taxon>Epidendroideae</taxon>
        <taxon>Malaxideae</taxon>
        <taxon>Dendrobiinae</taxon>
        <taxon>Dendrobium</taxon>
    </lineage>
</organism>
<dbReference type="Proteomes" id="UP000775213">
    <property type="component" value="Unassembled WGS sequence"/>
</dbReference>
<comment type="caution">
    <text evidence="1">The sequence shown here is derived from an EMBL/GenBank/DDBJ whole genome shotgun (WGS) entry which is preliminary data.</text>
</comment>
<dbReference type="EMBL" id="JAGFBR010000018">
    <property type="protein sequence ID" value="KAH0449596.1"/>
    <property type="molecule type" value="Genomic_DNA"/>
</dbReference>
<dbReference type="AlphaFoldDB" id="A0AAV7FZR5"/>
<accession>A0AAV7FZR5</accession>
<keyword evidence="2" id="KW-1185">Reference proteome</keyword>
<proteinExistence type="predicted"/>
<name>A0AAV7FZR5_DENCH</name>
<evidence type="ECO:0000313" key="2">
    <source>
        <dbReference type="Proteomes" id="UP000775213"/>
    </source>
</evidence>
<evidence type="ECO:0000313" key="1">
    <source>
        <dbReference type="EMBL" id="KAH0449596.1"/>
    </source>
</evidence>
<reference evidence="1 2" key="1">
    <citation type="journal article" date="2021" name="Hortic Res">
        <title>Chromosome-scale assembly of the Dendrobium chrysotoxum genome enhances the understanding of orchid evolution.</title>
        <authorList>
            <person name="Zhang Y."/>
            <person name="Zhang G.Q."/>
            <person name="Zhang D."/>
            <person name="Liu X.D."/>
            <person name="Xu X.Y."/>
            <person name="Sun W.H."/>
            <person name="Yu X."/>
            <person name="Zhu X."/>
            <person name="Wang Z.W."/>
            <person name="Zhao X."/>
            <person name="Zhong W.Y."/>
            <person name="Chen H."/>
            <person name="Yin W.L."/>
            <person name="Huang T."/>
            <person name="Niu S.C."/>
            <person name="Liu Z.J."/>
        </authorList>
    </citation>
    <scope>NUCLEOTIDE SEQUENCE [LARGE SCALE GENOMIC DNA]</scope>
    <source>
        <strain evidence="1">Lindl</strain>
    </source>
</reference>
<protein>
    <submittedName>
        <fullName evidence="1">Uncharacterized protein</fullName>
    </submittedName>
</protein>
<sequence length="104" mass="11640">MTLWRTVKFTLQGKNSMINVLVLVMGPENFAMKLLLKIANPQKNPNGGKVNHSSCWIHSSLLKALHYVMSSSIASHLMLRMRLNIVNPACQIMLLLGLRILKGT</sequence>
<gene>
    <name evidence="1" type="ORF">IEQ34_020288</name>
</gene>